<protein>
    <submittedName>
        <fullName evidence="2">Uncharacterized protein</fullName>
    </submittedName>
</protein>
<evidence type="ECO:0000313" key="2">
    <source>
        <dbReference type="EMBL" id="TNV84046.1"/>
    </source>
</evidence>
<evidence type="ECO:0000256" key="1">
    <source>
        <dbReference type="SAM" id="MobiDB-lite"/>
    </source>
</evidence>
<reference evidence="2" key="1">
    <citation type="submission" date="2019-06" db="EMBL/GenBank/DDBJ databases">
        <authorList>
            <person name="Zheng W."/>
        </authorList>
    </citation>
    <scope>NUCLEOTIDE SEQUENCE</scope>
    <source>
        <strain evidence="2">QDHG01</strain>
    </source>
</reference>
<organism evidence="2 3">
    <name type="scientific">Halteria grandinella</name>
    <dbReference type="NCBI Taxonomy" id="5974"/>
    <lineage>
        <taxon>Eukaryota</taxon>
        <taxon>Sar</taxon>
        <taxon>Alveolata</taxon>
        <taxon>Ciliophora</taxon>
        <taxon>Intramacronucleata</taxon>
        <taxon>Spirotrichea</taxon>
        <taxon>Stichotrichia</taxon>
        <taxon>Sporadotrichida</taxon>
        <taxon>Halteriidae</taxon>
        <taxon>Halteria</taxon>
    </lineage>
</organism>
<accession>A0A8J8NYC5</accession>
<proteinExistence type="predicted"/>
<dbReference type="Proteomes" id="UP000785679">
    <property type="component" value="Unassembled WGS sequence"/>
</dbReference>
<comment type="caution">
    <text evidence="2">The sequence shown here is derived from an EMBL/GenBank/DDBJ whole genome shotgun (WGS) entry which is preliminary data.</text>
</comment>
<dbReference type="EMBL" id="RRYP01003194">
    <property type="protein sequence ID" value="TNV84046.1"/>
    <property type="molecule type" value="Genomic_DNA"/>
</dbReference>
<feature type="compositionally biased region" description="Basic and acidic residues" evidence="1">
    <location>
        <begin position="515"/>
        <end position="526"/>
    </location>
</feature>
<keyword evidence="3" id="KW-1185">Reference proteome</keyword>
<dbReference type="AlphaFoldDB" id="A0A8J8NYC5"/>
<feature type="region of interest" description="Disordered" evidence="1">
    <location>
        <begin position="507"/>
        <end position="526"/>
    </location>
</feature>
<sequence>MFQQEWYTAHQGYQMRVSEQSVLNALQFQQRKQLTMNQTFLKHPLSGEGHFVESVLMNQHILSPNSKNMNRTINNQSKKGNDFHQSLNDNLIISSQKTNEQPPRLKTQKVHPSLLNAAESPETRNPTQAITLNHDSIQSEQKYYRKPPEKKEGLAQGVVKLQEESSKVEENTVTLRVKEQETIQTQVKGRKTILFEKAKESKIATLKEQPRASMPLKESVVSIVVQDLENLNKQEDAQIILGGKDLKRSSVPQFKQQSSPDHTVFNQDLMAVTKLPKQADYQKSISKNKSTFHDISSGDQTGKRSSQISQISFAKTSIQKSSIIRVGSENHTPRGLQLKPAIVSINMLKNETLGIGGRKSQNRTMINHTTTSIPAKHGLNLLSPINDERRKLKSTVLSPQSSMMNTTRFKLGGPLVGDLLTNFTDSSFIPHQTQATKRIPLSLAPRQNVSIIEDAANEESSGALLHPDQLVKVSYHSIRKIMKGKSLLKILIKKINDHSTTKELMSPQFSQSPRIAKEVTSEEIKS</sequence>
<evidence type="ECO:0000313" key="3">
    <source>
        <dbReference type="Proteomes" id="UP000785679"/>
    </source>
</evidence>
<name>A0A8J8NYC5_HALGN</name>
<gene>
    <name evidence="2" type="ORF">FGO68_gene17547</name>
</gene>